<dbReference type="EMBL" id="MIKC01000019">
    <property type="protein sequence ID" value="OEG22388.1"/>
    <property type="molecule type" value="Genomic_DNA"/>
</dbReference>
<evidence type="ECO:0000313" key="1">
    <source>
        <dbReference type="EMBL" id="OEG22388.1"/>
    </source>
</evidence>
<gene>
    <name evidence="1" type="ORF">BCR24_15700</name>
</gene>
<dbReference type="AlphaFoldDB" id="A0A1E5HBS7"/>
<reference evidence="2" key="1">
    <citation type="submission" date="2016-09" db="EMBL/GenBank/DDBJ databases">
        <authorList>
            <person name="Gulvik C.A."/>
        </authorList>
    </citation>
    <scope>NUCLEOTIDE SEQUENCE [LARGE SCALE GENOMIC DNA]</scope>
    <source>
        <strain evidence="2">LMG 26676</strain>
    </source>
</reference>
<evidence type="ECO:0000313" key="2">
    <source>
        <dbReference type="Proteomes" id="UP000094469"/>
    </source>
</evidence>
<sequence>MNNEMKITEWLTVCPDFKLSKIEENSIINKSLVWGKLPNKSFNGVTFAELKHYLVDSYQWNTEDTPKNDRL</sequence>
<proteinExistence type="predicted"/>
<comment type="caution">
    <text evidence="1">The sequence shown here is derived from an EMBL/GenBank/DDBJ whole genome shotgun (WGS) entry which is preliminary data.</text>
</comment>
<organism evidence="1 2">
    <name type="scientific">Enterococcus ureilyticus</name>
    <dbReference type="NCBI Taxonomy" id="1131292"/>
    <lineage>
        <taxon>Bacteria</taxon>
        <taxon>Bacillati</taxon>
        <taxon>Bacillota</taxon>
        <taxon>Bacilli</taxon>
        <taxon>Lactobacillales</taxon>
        <taxon>Enterococcaceae</taxon>
        <taxon>Enterococcus</taxon>
    </lineage>
</organism>
<dbReference type="RefSeq" id="WP_069640175.1">
    <property type="nucleotide sequence ID" value="NZ_JAFBEZ010000038.1"/>
</dbReference>
<protein>
    <submittedName>
        <fullName evidence="1">Uncharacterized protein</fullName>
    </submittedName>
</protein>
<name>A0A1E5HBS7_9ENTE</name>
<accession>A0A1E5HBS7</accession>
<dbReference type="Proteomes" id="UP000094469">
    <property type="component" value="Unassembled WGS sequence"/>
</dbReference>
<keyword evidence="2" id="KW-1185">Reference proteome</keyword>